<dbReference type="SUPFAM" id="SSF52047">
    <property type="entry name" value="RNI-like"/>
    <property type="match status" value="1"/>
</dbReference>
<feature type="domain" description="F-box" evidence="2">
    <location>
        <begin position="4"/>
        <end position="73"/>
    </location>
</feature>
<organism evidence="3 4">
    <name type="scientific">Pholiota conissans</name>
    <dbReference type="NCBI Taxonomy" id="109636"/>
    <lineage>
        <taxon>Eukaryota</taxon>
        <taxon>Fungi</taxon>
        <taxon>Dikarya</taxon>
        <taxon>Basidiomycota</taxon>
        <taxon>Agaricomycotina</taxon>
        <taxon>Agaricomycetes</taxon>
        <taxon>Agaricomycetidae</taxon>
        <taxon>Agaricales</taxon>
        <taxon>Agaricineae</taxon>
        <taxon>Strophariaceae</taxon>
        <taxon>Pholiota</taxon>
    </lineage>
</organism>
<dbReference type="OrthoDB" id="3237066at2759"/>
<feature type="chain" id="PRO_5040193189" description="F-box domain-containing protein" evidence="1">
    <location>
        <begin position="29"/>
        <end position="500"/>
    </location>
</feature>
<evidence type="ECO:0000313" key="4">
    <source>
        <dbReference type="Proteomes" id="UP000807469"/>
    </source>
</evidence>
<dbReference type="Proteomes" id="UP000807469">
    <property type="component" value="Unassembled WGS sequence"/>
</dbReference>
<dbReference type="InterPro" id="IPR001810">
    <property type="entry name" value="F-box_dom"/>
</dbReference>
<gene>
    <name evidence="3" type="ORF">BDN70DRAFT_784039</name>
</gene>
<dbReference type="Gene3D" id="1.20.1280.50">
    <property type="match status" value="1"/>
</dbReference>
<comment type="caution">
    <text evidence="3">The sequence shown here is derived from an EMBL/GenBank/DDBJ whole genome shotgun (WGS) entry which is preliminary data.</text>
</comment>
<protein>
    <recommendedName>
        <fullName evidence="2">F-box domain-containing protein</fullName>
    </recommendedName>
</protein>
<dbReference type="Pfam" id="PF12937">
    <property type="entry name" value="F-box-like"/>
    <property type="match status" value="1"/>
</dbReference>
<accession>A0A9P5Z870</accession>
<keyword evidence="4" id="KW-1185">Reference proteome</keyword>
<feature type="non-terminal residue" evidence="3">
    <location>
        <position position="500"/>
    </location>
</feature>
<name>A0A9P5Z870_9AGAR</name>
<evidence type="ECO:0000313" key="3">
    <source>
        <dbReference type="EMBL" id="KAF9481769.1"/>
    </source>
</evidence>
<evidence type="ECO:0000259" key="2">
    <source>
        <dbReference type="Pfam" id="PF12937"/>
    </source>
</evidence>
<proteinExistence type="predicted"/>
<feature type="non-terminal residue" evidence="3">
    <location>
        <position position="1"/>
    </location>
</feature>
<feature type="signal peptide" evidence="1">
    <location>
        <begin position="1"/>
        <end position="28"/>
    </location>
</feature>
<evidence type="ECO:0000256" key="1">
    <source>
        <dbReference type="SAM" id="SignalP"/>
    </source>
</evidence>
<sequence>SSPISRLPSELLSEIFLLCSLTVGLTEADMDDENSPLTVNPSGLDFTLCLSTVSRRWRNIINNQANLWSNIYITQNLLVESQLNTKQISTCLERSRRHPLNILIDARDPDWNWMEEGCVPFPYFSLMPVLFTSEHMSTTISLLLPHLSRWKSFTLLTDTWAPMHSALSLINPAITTHGAPILETLSLSRCNVLPSYYHDFQPAALKSPAFFSGDNNAQSDILPRLKNLLLEGVHVDWDALSAGLEASSSSTLESLELRYHCAEVRPTLPQYRRLLSSAPALRKLSIKCSGAYTPEDFVLPPNYVPVSLPMLTDLTVGYQTAEDGEMALELFAAPNVRRLRLEDISHYASADQDADNMLSYLASKASYSVALDADLTTSPDAQPVCERRLSVTEPITSPRRTYFSDDPLPPFPQLETVTFDRVDGSAGALYTLFHSLKGIQRVEIAHMSLEALRTLLPSIGPYGRSCPCPKLRSVVVHDLEKSTPEEYKYLSRALMVGRSE</sequence>
<keyword evidence="1" id="KW-0732">Signal</keyword>
<dbReference type="EMBL" id="MU155174">
    <property type="protein sequence ID" value="KAF9481769.1"/>
    <property type="molecule type" value="Genomic_DNA"/>
</dbReference>
<reference evidence="3" key="1">
    <citation type="submission" date="2020-11" db="EMBL/GenBank/DDBJ databases">
        <authorList>
            <consortium name="DOE Joint Genome Institute"/>
            <person name="Ahrendt S."/>
            <person name="Riley R."/>
            <person name="Andreopoulos W."/>
            <person name="Labutti K."/>
            <person name="Pangilinan J."/>
            <person name="Ruiz-Duenas F.J."/>
            <person name="Barrasa J.M."/>
            <person name="Sanchez-Garcia M."/>
            <person name="Camarero S."/>
            <person name="Miyauchi S."/>
            <person name="Serrano A."/>
            <person name="Linde D."/>
            <person name="Babiker R."/>
            <person name="Drula E."/>
            <person name="Ayuso-Fernandez I."/>
            <person name="Pacheco R."/>
            <person name="Padilla G."/>
            <person name="Ferreira P."/>
            <person name="Barriuso J."/>
            <person name="Kellner H."/>
            <person name="Castanera R."/>
            <person name="Alfaro M."/>
            <person name="Ramirez L."/>
            <person name="Pisabarro A.G."/>
            <person name="Kuo A."/>
            <person name="Tritt A."/>
            <person name="Lipzen A."/>
            <person name="He G."/>
            <person name="Yan M."/>
            <person name="Ng V."/>
            <person name="Cullen D."/>
            <person name="Martin F."/>
            <person name="Rosso M.-N."/>
            <person name="Henrissat B."/>
            <person name="Hibbett D."/>
            <person name="Martinez A.T."/>
            <person name="Grigoriev I.V."/>
        </authorList>
    </citation>
    <scope>NUCLEOTIDE SEQUENCE</scope>
    <source>
        <strain evidence="3">CIRM-BRFM 674</strain>
    </source>
</reference>
<dbReference type="AlphaFoldDB" id="A0A9P5Z870"/>